<organism evidence="6 7">
    <name type="scientific">Ceratopteris richardii</name>
    <name type="common">Triangle waterfern</name>
    <dbReference type="NCBI Taxonomy" id="49495"/>
    <lineage>
        <taxon>Eukaryota</taxon>
        <taxon>Viridiplantae</taxon>
        <taxon>Streptophyta</taxon>
        <taxon>Embryophyta</taxon>
        <taxon>Tracheophyta</taxon>
        <taxon>Polypodiopsida</taxon>
        <taxon>Polypodiidae</taxon>
        <taxon>Polypodiales</taxon>
        <taxon>Pteridineae</taxon>
        <taxon>Pteridaceae</taxon>
        <taxon>Parkerioideae</taxon>
        <taxon>Ceratopteris</taxon>
    </lineage>
</organism>
<keyword evidence="2 4" id="KW-0378">Hydrolase</keyword>
<comment type="caution">
    <text evidence="6">The sequence shown here is derived from an EMBL/GenBank/DDBJ whole genome shotgun (WGS) entry which is preliminary data.</text>
</comment>
<accession>A0A8T2T1Z6</accession>
<keyword evidence="7" id="KW-1185">Reference proteome</keyword>
<evidence type="ECO:0008006" key="8">
    <source>
        <dbReference type="Google" id="ProtNLM"/>
    </source>
</evidence>
<dbReference type="Proteomes" id="UP000825935">
    <property type="component" value="Chromosome 16"/>
</dbReference>
<reference evidence="6" key="1">
    <citation type="submission" date="2021-08" db="EMBL/GenBank/DDBJ databases">
        <title>WGS assembly of Ceratopteris richardii.</title>
        <authorList>
            <person name="Marchant D.B."/>
            <person name="Chen G."/>
            <person name="Jenkins J."/>
            <person name="Shu S."/>
            <person name="Leebens-Mack J."/>
            <person name="Grimwood J."/>
            <person name="Schmutz J."/>
            <person name="Soltis P."/>
            <person name="Soltis D."/>
            <person name="Chen Z.-H."/>
        </authorList>
    </citation>
    <scope>NUCLEOTIDE SEQUENCE</scope>
    <source>
        <strain evidence="6">Whitten #5841</strain>
        <tissue evidence="6">Leaf</tissue>
    </source>
</reference>
<evidence type="ECO:0000313" key="7">
    <source>
        <dbReference type="Proteomes" id="UP000825935"/>
    </source>
</evidence>
<feature type="transmembrane region" description="Helical" evidence="5">
    <location>
        <begin position="6"/>
        <end position="25"/>
    </location>
</feature>
<evidence type="ECO:0000256" key="2">
    <source>
        <dbReference type="ARBA" id="ARBA00022801"/>
    </source>
</evidence>
<dbReference type="OMA" id="SISSTWH"/>
<dbReference type="InterPro" id="IPR011050">
    <property type="entry name" value="Pectin_lyase_fold/virulence"/>
</dbReference>
<dbReference type="InterPro" id="IPR051801">
    <property type="entry name" value="GH28_Enzymes"/>
</dbReference>
<dbReference type="Gene3D" id="2.160.20.10">
    <property type="entry name" value="Single-stranded right-handed beta-helix, Pectin lyase-like"/>
    <property type="match status" value="1"/>
</dbReference>
<dbReference type="InterPro" id="IPR012334">
    <property type="entry name" value="Pectin_lyas_fold"/>
</dbReference>
<evidence type="ECO:0000256" key="3">
    <source>
        <dbReference type="ARBA" id="ARBA00023295"/>
    </source>
</evidence>
<sequence length="490" mass="52814">MVELRIQALAVVCAISAIFLLRFLLSRGDATMAEMPVSNPDTNEDGSHGSWRSNSIWTDRGAWAQSCLDEEGVLPRRTVTASLPEYGGVGDGRTLNTAAFQRAMMDLSRIGGNAQLNIPAGHWLTGPFSLISHLTLFLEQGAVILASPDPEDWPLIEPLPSYGTGRERPGKRYASLIQGDGLVDVWITGENGTIDGQGEVWWEMWRNRTLIHTRGHLIEFMNSSDIVLSSIVLRNSPFWTVHPVYCNNVMIHNLTILAPWDSPNTDGIDPDSSSNVCIKNCYISNGDDLISIKSGWDAYGMQVAKPSVNITVRRVTGTTPTCSGFSIGSEVSGGIENIWVEDLQVFNASAGIRLKTAPGRGGYIRNVTLRDVKLMEVKRAIEFSGDAGEHPADIVGVSSNASHSVSIISTTVTGVSIQNVVGTNISFPGRFISTPQGPFIDVCLFNVSLATSASWICSHVRGSSSTVMPPLCPLLLSSSNESAPCGITLP</sequence>
<proteinExistence type="inferred from homology"/>
<keyword evidence="5" id="KW-0812">Transmembrane</keyword>
<dbReference type="InterPro" id="IPR006626">
    <property type="entry name" value="PbH1"/>
</dbReference>
<dbReference type="PANTHER" id="PTHR31339">
    <property type="entry name" value="PECTIN LYASE-RELATED"/>
    <property type="match status" value="1"/>
</dbReference>
<evidence type="ECO:0000256" key="4">
    <source>
        <dbReference type="RuleBase" id="RU361169"/>
    </source>
</evidence>
<dbReference type="SMART" id="SM00710">
    <property type="entry name" value="PbH1"/>
    <property type="match status" value="5"/>
</dbReference>
<evidence type="ECO:0000256" key="5">
    <source>
        <dbReference type="SAM" id="Phobius"/>
    </source>
</evidence>
<dbReference type="SUPFAM" id="SSF51126">
    <property type="entry name" value="Pectin lyase-like"/>
    <property type="match status" value="1"/>
</dbReference>
<dbReference type="EMBL" id="CM035421">
    <property type="protein sequence ID" value="KAH7387564.1"/>
    <property type="molecule type" value="Genomic_DNA"/>
</dbReference>
<dbReference type="PANTHER" id="PTHR31339:SF9">
    <property type="entry name" value="PLASMIN AND FIBRONECTIN-BINDING PROTEIN A"/>
    <property type="match status" value="1"/>
</dbReference>
<dbReference type="OrthoDB" id="187139at2759"/>
<keyword evidence="5" id="KW-0472">Membrane</keyword>
<keyword evidence="3 4" id="KW-0326">Glycosidase</keyword>
<evidence type="ECO:0000256" key="1">
    <source>
        <dbReference type="ARBA" id="ARBA00008834"/>
    </source>
</evidence>
<evidence type="ECO:0000313" key="6">
    <source>
        <dbReference type="EMBL" id="KAH7387564.1"/>
    </source>
</evidence>
<dbReference type="AlphaFoldDB" id="A0A8T2T1Z6"/>
<dbReference type="InterPro" id="IPR000743">
    <property type="entry name" value="Glyco_hydro_28"/>
</dbReference>
<gene>
    <name evidence="6" type="ORF">KP509_16G030400</name>
</gene>
<dbReference type="GO" id="GO:0005975">
    <property type="term" value="P:carbohydrate metabolic process"/>
    <property type="evidence" value="ECO:0007669"/>
    <property type="project" value="InterPro"/>
</dbReference>
<keyword evidence="5" id="KW-1133">Transmembrane helix</keyword>
<dbReference type="GO" id="GO:0004650">
    <property type="term" value="F:polygalacturonase activity"/>
    <property type="evidence" value="ECO:0007669"/>
    <property type="project" value="InterPro"/>
</dbReference>
<comment type="similarity">
    <text evidence="1 4">Belongs to the glycosyl hydrolase 28 family.</text>
</comment>
<name>A0A8T2T1Z6_CERRI</name>
<protein>
    <recommendedName>
        <fullName evidence="8">Polygalacturonase</fullName>
    </recommendedName>
</protein>
<dbReference type="Pfam" id="PF00295">
    <property type="entry name" value="Glyco_hydro_28"/>
    <property type="match status" value="1"/>
</dbReference>